<gene>
    <name evidence="1" type="ORF">ACFO3O_19285</name>
</gene>
<dbReference type="Gene3D" id="1.25.40.10">
    <property type="entry name" value="Tetratricopeptide repeat domain"/>
    <property type="match status" value="1"/>
</dbReference>
<evidence type="ECO:0000313" key="2">
    <source>
        <dbReference type="Proteomes" id="UP001596043"/>
    </source>
</evidence>
<comment type="caution">
    <text evidence="1">The sequence shown here is derived from an EMBL/GenBank/DDBJ whole genome shotgun (WGS) entry which is preliminary data.</text>
</comment>
<dbReference type="RefSeq" id="WP_379981892.1">
    <property type="nucleotide sequence ID" value="NZ_JBHSFV010000014.1"/>
</dbReference>
<evidence type="ECO:0008006" key="3">
    <source>
        <dbReference type="Google" id="ProtNLM"/>
    </source>
</evidence>
<name>A0ABV9I0V0_9FLAO</name>
<dbReference type="InterPro" id="IPR011990">
    <property type="entry name" value="TPR-like_helical_dom_sf"/>
</dbReference>
<reference evidence="2" key="1">
    <citation type="journal article" date="2019" name="Int. J. Syst. Evol. Microbiol.">
        <title>The Global Catalogue of Microorganisms (GCM) 10K type strain sequencing project: providing services to taxonomists for standard genome sequencing and annotation.</title>
        <authorList>
            <consortium name="The Broad Institute Genomics Platform"/>
            <consortium name="The Broad Institute Genome Sequencing Center for Infectious Disease"/>
            <person name="Wu L."/>
            <person name="Ma J."/>
        </authorList>
    </citation>
    <scope>NUCLEOTIDE SEQUENCE [LARGE SCALE GENOMIC DNA]</scope>
    <source>
        <strain evidence="2">YJ-61-S</strain>
    </source>
</reference>
<dbReference type="SUPFAM" id="SSF48452">
    <property type="entry name" value="TPR-like"/>
    <property type="match status" value="1"/>
</dbReference>
<accession>A0ABV9I0V0</accession>
<proteinExistence type="predicted"/>
<organism evidence="1 2">
    <name type="scientific">Dokdonia ponticola</name>
    <dbReference type="NCBI Taxonomy" id="2041041"/>
    <lineage>
        <taxon>Bacteria</taxon>
        <taxon>Pseudomonadati</taxon>
        <taxon>Bacteroidota</taxon>
        <taxon>Flavobacteriia</taxon>
        <taxon>Flavobacteriales</taxon>
        <taxon>Flavobacteriaceae</taxon>
        <taxon>Dokdonia</taxon>
    </lineage>
</organism>
<keyword evidence="2" id="KW-1185">Reference proteome</keyword>
<evidence type="ECO:0000313" key="1">
    <source>
        <dbReference type="EMBL" id="MFC4636062.1"/>
    </source>
</evidence>
<dbReference type="Proteomes" id="UP001596043">
    <property type="component" value="Unassembled WGS sequence"/>
</dbReference>
<dbReference type="EMBL" id="JBHSFV010000014">
    <property type="protein sequence ID" value="MFC4636062.1"/>
    <property type="molecule type" value="Genomic_DNA"/>
</dbReference>
<sequence>MLFAYKVTALKLLKDENDLGAITVFKREVETYPKYIGLMTNLAKLYEKTKQENKAIATYRQAMALSKRLKLGQEEDFKKEINRLRND</sequence>
<protein>
    <recommendedName>
        <fullName evidence="3">Tetratricopeptide repeat protein</fullName>
    </recommendedName>
</protein>